<feature type="compositionally biased region" description="Basic and acidic residues" evidence="1">
    <location>
        <begin position="61"/>
        <end position="73"/>
    </location>
</feature>
<accession>A0A2S9XEA3</accession>
<protein>
    <submittedName>
        <fullName evidence="2">Uncharacterized protein</fullName>
    </submittedName>
</protein>
<feature type="region of interest" description="Disordered" evidence="1">
    <location>
        <begin position="37"/>
        <end position="74"/>
    </location>
</feature>
<reference evidence="2 3" key="1">
    <citation type="submission" date="2018-03" db="EMBL/GenBank/DDBJ databases">
        <title>Draft Genome Sequences of the Obligatory Marine Myxobacteria Enhygromyxa salina SWB005.</title>
        <authorList>
            <person name="Poehlein A."/>
            <person name="Moghaddam J.A."/>
            <person name="Harms H."/>
            <person name="Alanjari M."/>
            <person name="Koenig G.M."/>
            <person name="Daniel R."/>
            <person name="Schaeberle T.F."/>
        </authorList>
    </citation>
    <scope>NUCLEOTIDE SEQUENCE [LARGE SCALE GENOMIC DNA]</scope>
    <source>
        <strain evidence="2 3">SWB005</strain>
    </source>
</reference>
<proteinExistence type="predicted"/>
<dbReference type="AlphaFoldDB" id="A0A2S9XEA3"/>
<dbReference type="EMBL" id="PVNK01000253">
    <property type="protein sequence ID" value="PRP91189.1"/>
    <property type="molecule type" value="Genomic_DNA"/>
</dbReference>
<organism evidence="2 3">
    <name type="scientific">Enhygromyxa salina</name>
    <dbReference type="NCBI Taxonomy" id="215803"/>
    <lineage>
        <taxon>Bacteria</taxon>
        <taxon>Pseudomonadati</taxon>
        <taxon>Myxococcota</taxon>
        <taxon>Polyangia</taxon>
        <taxon>Nannocystales</taxon>
        <taxon>Nannocystaceae</taxon>
        <taxon>Enhygromyxa</taxon>
    </lineage>
</organism>
<sequence>MFELVQGRRLARALAVTLGILLWWPAMDRAVFAQPQELGLSSSGEDPGPNQRPEQSDDVPSESKESEDSKLKDGSLASVAAVSVGMSAAGRVAMGAHACLRPSAGYDALARERGPPVG</sequence>
<dbReference type="Proteomes" id="UP000237968">
    <property type="component" value="Unassembled WGS sequence"/>
</dbReference>
<name>A0A2S9XEA3_9BACT</name>
<comment type="caution">
    <text evidence="2">The sequence shown here is derived from an EMBL/GenBank/DDBJ whole genome shotgun (WGS) entry which is preliminary data.</text>
</comment>
<evidence type="ECO:0000313" key="3">
    <source>
        <dbReference type="Proteomes" id="UP000237968"/>
    </source>
</evidence>
<gene>
    <name evidence="2" type="ORF">ENSA5_57610</name>
</gene>
<keyword evidence="3" id="KW-1185">Reference proteome</keyword>
<evidence type="ECO:0000256" key="1">
    <source>
        <dbReference type="SAM" id="MobiDB-lite"/>
    </source>
</evidence>
<evidence type="ECO:0000313" key="2">
    <source>
        <dbReference type="EMBL" id="PRP91189.1"/>
    </source>
</evidence>